<evidence type="ECO:0000259" key="2">
    <source>
        <dbReference type="PROSITE" id="PS50887"/>
    </source>
</evidence>
<name>A0A6M1PK09_9BACL</name>
<dbReference type="NCBIfam" id="TIGR00254">
    <property type="entry name" value="GGDEF"/>
    <property type="match status" value="1"/>
</dbReference>
<feature type="transmembrane region" description="Helical" evidence="1">
    <location>
        <begin position="123"/>
        <end position="143"/>
    </location>
</feature>
<evidence type="ECO:0000313" key="3">
    <source>
        <dbReference type="EMBL" id="NGM83550.1"/>
    </source>
</evidence>
<dbReference type="InterPro" id="IPR050469">
    <property type="entry name" value="Diguanylate_Cyclase"/>
</dbReference>
<dbReference type="RefSeq" id="WP_165099188.1">
    <property type="nucleotide sequence ID" value="NZ_JAAKGU010000006.1"/>
</dbReference>
<dbReference type="FunFam" id="3.30.70.270:FF:000001">
    <property type="entry name" value="Diguanylate cyclase domain protein"/>
    <property type="match status" value="1"/>
</dbReference>
<dbReference type="PANTHER" id="PTHR45138:SF9">
    <property type="entry name" value="DIGUANYLATE CYCLASE DGCM-RELATED"/>
    <property type="match status" value="1"/>
</dbReference>
<dbReference type="AlphaFoldDB" id="A0A6M1PK09"/>
<keyword evidence="1" id="KW-1133">Transmembrane helix</keyword>
<feature type="transmembrane region" description="Helical" evidence="1">
    <location>
        <begin position="192"/>
        <end position="212"/>
    </location>
</feature>
<accession>A0A6M1PK09</accession>
<comment type="caution">
    <text evidence="3">The sequence shown here is derived from an EMBL/GenBank/DDBJ whole genome shotgun (WGS) entry which is preliminary data.</text>
</comment>
<dbReference type="CDD" id="cd01949">
    <property type="entry name" value="GGDEF"/>
    <property type="match status" value="1"/>
</dbReference>
<feature type="transmembrane region" description="Helical" evidence="1">
    <location>
        <begin position="12"/>
        <end position="30"/>
    </location>
</feature>
<dbReference type="PANTHER" id="PTHR45138">
    <property type="entry name" value="REGULATORY COMPONENTS OF SENSORY TRANSDUCTION SYSTEM"/>
    <property type="match status" value="1"/>
</dbReference>
<protein>
    <submittedName>
        <fullName evidence="3">Diguanylate cyclase</fullName>
    </submittedName>
</protein>
<dbReference type="Pfam" id="PF00990">
    <property type="entry name" value="GGDEF"/>
    <property type="match status" value="1"/>
</dbReference>
<dbReference type="InterPro" id="IPR000160">
    <property type="entry name" value="GGDEF_dom"/>
</dbReference>
<keyword evidence="1" id="KW-0812">Transmembrane</keyword>
<dbReference type="SMART" id="SM00267">
    <property type="entry name" value="GGDEF"/>
    <property type="match status" value="1"/>
</dbReference>
<dbReference type="InterPro" id="IPR043128">
    <property type="entry name" value="Rev_trsase/Diguanyl_cyclase"/>
</dbReference>
<feature type="domain" description="GGDEF" evidence="2">
    <location>
        <begin position="254"/>
        <end position="386"/>
    </location>
</feature>
<evidence type="ECO:0000256" key="1">
    <source>
        <dbReference type="SAM" id="Phobius"/>
    </source>
</evidence>
<organism evidence="3 4">
    <name type="scientific">Paenibacillus apii</name>
    <dbReference type="NCBI Taxonomy" id="1850370"/>
    <lineage>
        <taxon>Bacteria</taxon>
        <taxon>Bacillati</taxon>
        <taxon>Bacillota</taxon>
        <taxon>Bacilli</taxon>
        <taxon>Bacillales</taxon>
        <taxon>Paenibacillaceae</taxon>
        <taxon>Paenibacillus</taxon>
    </lineage>
</organism>
<sequence>MDFQLDIRTMLITLILGNMFMVLLIFAYRFRSPYDQANSSFAVSKWLQAAGWLLVLIRDNLPGPHLILLSNALILGGVGLEIIALLMMAGEFRAGARRYYVIITTLSVLSFGLIYFFHNSDNLRIASASLAAVLFVGFPAYRFTTSKEGSPLQTVMGLVYSVLASILLARAFSALFSERDMNIFSPGLAQHLYYIGMFLIMILGTVGFVLLSRERSYDELKRMANVDELTGILNRRAFIVQAQLAAAAAAERREPISFLLIDIDHFKRVNDNYGHVAGDSALRNFAATVEFLLGPRDLFGRYGGEEFAILLPGAGEEESDRKAEQLRQAVMNSRIEGHNLQYTISIGVITVIPDNKPQLDLLYKLSDAALYKAKDEGRNRVVRSRPPEGLVRR</sequence>
<proteinExistence type="predicted"/>
<gene>
    <name evidence="3" type="ORF">G5B47_14095</name>
</gene>
<feature type="transmembrane region" description="Helical" evidence="1">
    <location>
        <begin position="66"/>
        <end position="87"/>
    </location>
</feature>
<dbReference type="GO" id="GO:0052621">
    <property type="term" value="F:diguanylate cyclase activity"/>
    <property type="evidence" value="ECO:0007669"/>
    <property type="project" value="TreeGrafter"/>
</dbReference>
<dbReference type="InterPro" id="IPR029787">
    <property type="entry name" value="Nucleotide_cyclase"/>
</dbReference>
<dbReference type="SUPFAM" id="SSF55073">
    <property type="entry name" value="Nucleotide cyclase"/>
    <property type="match status" value="1"/>
</dbReference>
<dbReference type="Gene3D" id="3.30.70.270">
    <property type="match status" value="1"/>
</dbReference>
<reference evidence="3 4" key="1">
    <citation type="submission" date="2020-02" db="EMBL/GenBank/DDBJ databases">
        <authorList>
            <person name="Gao J."/>
            <person name="Sun J."/>
        </authorList>
    </citation>
    <scope>NUCLEOTIDE SEQUENCE [LARGE SCALE GENOMIC DNA]</scope>
    <source>
        <strain evidence="3 4">7124</strain>
    </source>
</reference>
<dbReference type="PROSITE" id="PS50887">
    <property type="entry name" value="GGDEF"/>
    <property type="match status" value="1"/>
</dbReference>
<dbReference type="Proteomes" id="UP000480151">
    <property type="component" value="Unassembled WGS sequence"/>
</dbReference>
<keyword evidence="1" id="KW-0472">Membrane</keyword>
<feature type="transmembrane region" description="Helical" evidence="1">
    <location>
        <begin position="99"/>
        <end position="117"/>
    </location>
</feature>
<evidence type="ECO:0000313" key="4">
    <source>
        <dbReference type="Proteomes" id="UP000480151"/>
    </source>
</evidence>
<dbReference type="EMBL" id="JAAKGU010000006">
    <property type="protein sequence ID" value="NGM83550.1"/>
    <property type="molecule type" value="Genomic_DNA"/>
</dbReference>
<feature type="transmembrane region" description="Helical" evidence="1">
    <location>
        <begin position="155"/>
        <end position="172"/>
    </location>
</feature>
<keyword evidence="4" id="KW-1185">Reference proteome</keyword>